<evidence type="ECO:0000256" key="4">
    <source>
        <dbReference type="SAM" id="SignalP"/>
    </source>
</evidence>
<protein>
    <recommendedName>
        <fullName evidence="5">EGF-like domain-containing protein</fullName>
    </recommendedName>
</protein>
<accession>A0A225VMY2</accession>
<feature type="chain" id="PRO_5012466089" description="EGF-like domain-containing protein" evidence="4">
    <location>
        <begin position="21"/>
        <end position="798"/>
    </location>
</feature>
<feature type="disulfide bond" evidence="3">
    <location>
        <begin position="781"/>
        <end position="790"/>
    </location>
</feature>
<keyword evidence="1 4" id="KW-0732">Signal</keyword>
<dbReference type="AlphaFoldDB" id="A0A225VMY2"/>
<dbReference type="Gene3D" id="2.10.25.10">
    <property type="entry name" value="Laminin"/>
    <property type="match status" value="1"/>
</dbReference>
<evidence type="ECO:0000259" key="5">
    <source>
        <dbReference type="PROSITE" id="PS50026"/>
    </source>
</evidence>
<dbReference type="OrthoDB" id="18487at2759"/>
<dbReference type="InterPro" id="IPR050969">
    <property type="entry name" value="Dev_Signal_Modulators"/>
</dbReference>
<reference evidence="7" key="1">
    <citation type="submission" date="2017-03" db="EMBL/GenBank/DDBJ databases">
        <title>Phytopthora megakarya and P. palmivora, two closely related causual agents of cacao black pod achieved similar genome size and gene model numbers by different mechanisms.</title>
        <authorList>
            <person name="Ali S."/>
            <person name="Shao J."/>
            <person name="Larry D.J."/>
            <person name="Kronmiller B."/>
            <person name="Shen D."/>
            <person name="Strem M.D."/>
            <person name="Melnick R.L."/>
            <person name="Guiltinan M.J."/>
            <person name="Tyler B.M."/>
            <person name="Meinhardt L.W."/>
            <person name="Bailey B.A."/>
        </authorList>
    </citation>
    <scope>NUCLEOTIDE SEQUENCE [LARGE SCALE GENOMIC DNA]</scope>
    <source>
        <strain evidence="7">zdho120</strain>
    </source>
</reference>
<dbReference type="InterPro" id="IPR000742">
    <property type="entry name" value="EGF"/>
</dbReference>
<comment type="caution">
    <text evidence="6">The sequence shown here is derived from an EMBL/GenBank/DDBJ whole genome shotgun (WGS) entry which is preliminary data.</text>
</comment>
<dbReference type="EMBL" id="NBNE01004106">
    <property type="protein sequence ID" value="OWZ06117.1"/>
    <property type="molecule type" value="Genomic_DNA"/>
</dbReference>
<dbReference type="PROSITE" id="PS01186">
    <property type="entry name" value="EGF_2"/>
    <property type="match status" value="2"/>
</dbReference>
<dbReference type="PROSITE" id="PS00022">
    <property type="entry name" value="EGF_1"/>
    <property type="match status" value="2"/>
</dbReference>
<keyword evidence="2 3" id="KW-1015">Disulfide bond</keyword>
<dbReference type="Pfam" id="PF23106">
    <property type="entry name" value="EGF_Teneurin"/>
    <property type="match status" value="2"/>
</dbReference>
<evidence type="ECO:0000256" key="3">
    <source>
        <dbReference type="PROSITE-ProRule" id="PRU00076"/>
    </source>
</evidence>
<dbReference type="STRING" id="4795.A0A225VMY2"/>
<feature type="disulfide bond" evidence="3">
    <location>
        <begin position="762"/>
        <end position="772"/>
    </location>
</feature>
<dbReference type="SMART" id="SM00181">
    <property type="entry name" value="EGF"/>
    <property type="match status" value="3"/>
</dbReference>
<comment type="caution">
    <text evidence="3">Lacks conserved residue(s) required for the propagation of feature annotation.</text>
</comment>
<evidence type="ECO:0000256" key="1">
    <source>
        <dbReference type="ARBA" id="ARBA00022729"/>
    </source>
</evidence>
<sequence length="798" mass="82702">MGWWWLLTFVWVLCLQLDDAAISSASVTPTSLSAGVTGTVDVAFTTATTVPVGGTIELTFPSTFYVDSGTALTNPVGFDASSTMSASTGVVTITIATTDAAPGAISFTLDSISNPGMGTSSSYLIRTTSSGGSTLESTTVAGSTFTNGIISNTAAVTASSLVAGRTTAYTLSFTTGVTLRIGSVIALQFPVLPYSTIVFTGATVASLVGINAASTVVQVISPYLRLTVAGQDIAAGTMVSITYSNIINPAAQSSGNFGVHTRHPSGALFQKNQLVPALTYTSSTLSSVTVKPASYFAGIVTEYSIVFDNLAFVSSTSRVFVTFPSRFDISNAFLRRSSNLPTVNTAFTLTSATKARLTIGNLDVVPGTGRTFVVGGIVNPGASCDQFIVEYCTTVWETYTVTITDNGGINIFEESTMVAGTPIVKKPLSFGRVRPLLKTPNTLTTATITLNTAATIPLGGFVEVVFPADYSVVAGPITASAWDNIPSASTAVTSTPSSVELQIAGASIPASTNISFTVDQITTPSNSAIGTFVIRTRDAGANIIEESSTFGGEACTYVNDCSGHGTCTLLSRVCICETGWGSPTDVADYKSPDCSTRVCPSNYAWNSIPTSATTAHNVQVECSGMGICDRSAGTCTCFPGFDGSACERMSCTNDCSKRGVCMSMRQMAAAKNAQPISPPTTYGDTPFSGTWDADRIFGCVCDSGWAVGTASGELQATEYFGADCSNRHCPGGNDPDTTVDETNCQGITVPGGTTVGAAGNKCLVECSNRGVCNYKTGICTCFQGYTGYACQTRDELAK</sequence>
<keyword evidence="7" id="KW-1185">Reference proteome</keyword>
<dbReference type="PANTHER" id="PTHR14949">
    <property type="entry name" value="EGF-LIKE-DOMAIN, MULTIPLE 7, 8"/>
    <property type="match status" value="1"/>
</dbReference>
<keyword evidence="3" id="KW-0245">EGF-like domain</keyword>
<organism evidence="6 7">
    <name type="scientific">Phytophthora megakarya</name>
    <dbReference type="NCBI Taxonomy" id="4795"/>
    <lineage>
        <taxon>Eukaryota</taxon>
        <taxon>Sar</taxon>
        <taxon>Stramenopiles</taxon>
        <taxon>Oomycota</taxon>
        <taxon>Peronosporomycetes</taxon>
        <taxon>Peronosporales</taxon>
        <taxon>Peronosporaceae</taxon>
        <taxon>Phytophthora</taxon>
    </lineage>
</organism>
<evidence type="ECO:0000313" key="6">
    <source>
        <dbReference type="EMBL" id="OWZ06117.1"/>
    </source>
</evidence>
<feature type="signal peptide" evidence="4">
    <location>
        <begin position="1"/>
        <end position="20"/>
    </location>
</feature>
<dbReference type="PROSITE" id="PS50026">
    <property type="entry name" value="EGF_3"/>
    <property type="match status" value="1"/>
</dbReference>
<dbReference type="PANTHER" id="PTHR14949:SF56">
    <property type="entry name" value="EGF-LIKE-DOMAIN, MULTIPLE 7"/>
    <property type="match status" value="1"/>
</dbReference>
<evidence type="ECO:0000256" key="2">
    <source>
        <dbReference type="ARBA" id="ARBA00023157"/>
    </source>
</evidence>
<proteinExistence type="predicted"/>
<evidence type="ECO:0000313" key="7">
    <source>
        <dbReference type="Proteomes" id="UP000198211"/>
    </source>
</evidence>
<feature type="domain" description="EGF-like" evidence="5">
    <location>
        <begin position="758"/>
        <end position="791"/>
    </location>
</feature>
<dbReference type="Proteomes" id="UP000198211">
    <property type="component" value="Unassembled WGS sequence"/>
</dbReference>
<name>A0A225VMY2_9STRA</name>
<gene>
    <name evidence="6" type="ORF">PHMEG_00021676</name>
</gene>